<feature type="compositionally biased region" description="Low complexity" evidence="1">
    <location>
        <begin position="33"/>
        <end position="48"/>
    </location>
</feature>
<feature type="region of interest" description="Disordered" evidence="1">
    <location>
        <begin position="1"/>
        <end position="139"/>
    </location>
</feature>
<dbReference type="EMBL" id="AB449340">
    <property type="protein sequence ID" value="BAG85036.1"/>
    <property type="molecule type" value="Genomic_DNA"/>
</dbReference>
<accession>B6ZK74</accession>
<feature type="compositionally biased region" description="Low complexity" evidence="1">
    <location>
        <begin position="10"/>
        <end position="26"/>
    </location>
</feature>
<organism evidence="2">
    <name type="scientific">Streptomyces lasalocidi</name>
    <name type="common">Streptomyces lasaliensis</name>
    <dbReference type="NCBI Taxonomy" id="324833"/>
    <lineage>
        <taxon>Bacteria</taxon>
        <taxon>Bacillati</taxon>
        <taxon>Actinomycetota</taxon>
        <taxon>Actinomycetes</taxon>
        <taxon>Kitasatosporales</taxon>
        <taxon>Streptomycetaceae</taxon>
        <taxon>Streptomyces</taxon>
    </lineage>
</organism>
<reference evidence="2" key="1">
    <citation type="journal article" date="2008" name="J. Am. Chem. Soc.">
        <title>Epoxide hydrolase Lsd19 for polyether formation in the biosynthesis of lasalocid A: direct experimental evidence on polyene-polyepoxide hypothesis in polyether biosynthesis.</title>
        <authorList>
            <person name="Shichijo Y."/>
            <person name="Migita A."/>
            <person name="Oguri H."/>
            <person name="Watanabe M."/>
            <person name="Tokiwano T."/>
            <person name="Watanabe K."/>
            <person name="Oikawa H."/>
        </authorList>
    </citation>
    <scope>NUCLEOTIDE SEQUENCE</scope>
    <source>
        <strain evidence="2">ATCC 31180</strain>
        <plasmid evidence="2">pKSL</plasmid>
    </source>
</reference>
<feature type="compositionally biased region" description="Polar residues" evidence="1">
    <location>
        <begin position="54"/>
        <end position="63"/>
    </location>
</feature>
<geneLocation type="plasmid" evidence="2">
    <name>pKSL</name>
</geneLocation>
<keyword evidence="2" id="KW-0614">Plasmid</keyword>
<feature type="compositionally biased region" description="Low complexity" evidence="1">
    <location>
        <begin position="106"/>
        <end position="115"/>
    </location>
</feature>
<evidence type="ECO:0000313" key="2">
    <source>
        <dbReference type="EMBL" id="BAG85036.1"/>
    </source>
</evidence>
<sequence>MPTTSTPALRAVTVTRTSSGTSTVGMRGHGRPSRSCSSQERSSTSMSSWCDQCAPTSPSTETLRPSAGRSLTPLSVVMTTVLPESTAPSIPSARGPPEPPSPPWQATARGSTARATVRRRRRVPGFAVMHPAFPGSAPP</sequence>
<reference evidence="2" key="2">
    <citation type="journal article" date="2009" name="Biosci. Biotechnol. Biochem.">
        <title>Identification of a gene cluster of polyether antibiotic lasalocid from Streptomyces lasaliensis.</title>
        <authorList>
            <person name="Migita A."/>
            <person name="Watanabe M."/>
            <person name="Hirose Y."/>
            <person name="Watanabe K."/>
            <person name="Tokiwano T."/>
            <person name="Kinashi H."/>
            <person name="Oikawa H."/>
        </authorList>
    </citation>
    <scope>NUCLEOTIDE SEQUENCE</scope>
    <source>
        <strain evidence="2">ATCC 31180</strain>
        <plasmid evidence="2">pKSL</plasmid>
    </source>
</reference>
<dbReference type="AlphaFoldDB" id="B6ZK74"/>
<feature type="compositionally biased region" description="Pro residues" evidence="1">
    <location>
        <begin position="94"/>
        <end position="103"/>
    </location>
</feature>
<name>B6ZK74_STRLS</name>
<evidence type="ECO:0000256" key="1">
    <source>
        <dbReference type="SAM" id="MobiDB-lite"/>
    </source>
</evidence>
<protein>
    <submittedName>
        <fullName evidence="2">Uncharacterized protein</fullName>
    </submittedName>
</protein>
<proteinExistence type="predicted"/>